<comment type="caution">
    <text evidence="1">The sequence shown here is derived from an EMBL/GenBank/DDBJ whole genome shotgun (WGS) entry which is preliminary data.</text>
</comment>
<evidence type="ECO:0000313" key="2">
    <source>
        <dbReference type="Proteomes" id="UP001138997"/>
    </source>
</evidence>
<keyword evidence="2" id="KW-1185">Reference proteome</keyword>
<dbReference type="PANTHER" id="PTHR35526">
    <property type="entry name" value="ANTI-SIGMA-F FACTOR RSBW-RELATED"/>
    <property type="match status" value="1"/>
</dbReference>
<dbReference type="GO" id="GO:0005524">
    <property type="term" value="F:ATP binding"/>
    <property type="evidence" value="ECO:0007669"/>
    <property type="project" value="UniProtKB-KW"/>
</dbReference>
<evidence type="ECO:0000313" key="1">
    <source>
        <dbReference type="EMBL" id="MCD5312171.1"/>
    </source>
</evidence>
<dbReference type="Gene3D" id="3.30.565.10">
    <property type="entry name" value="Histidine kinase-like ATPase, C-terminal domain"/>
    <property type="match status" value="1"/>
</dbReference>
<proteinExistence type="predicted"/>
<dbReference type="PANTHER" id="PTHR35526:SF3">
    <property type="entry name" value="ANTI-SIGMA-F FACTOR RSBW"/>
    <property type="match status" value="1"/>
</dbReference>
<gene>
    <name evidence="1" type="ORF">LR394_14775</name>
</gene>
<dbReference type="CDD" id="cd16936">
    <property type="entry name" value="HATPase_RsbW-like"/>
    <property type="match status" value="1"/>
</dbReference>
<name>A0A9X1NF53_9ACTN</name>
<accession>A0A9X1NF53</accession>
<dbReference type="Proteomes" id="UP001138997">
    <property type="component" value="Unassembled WGS sequence"/>
</dbReference>
<protein>
    <submittedName>
        <fullName evidence="1">ATP-binding protein</fullName>
    </submittedName>
</protein>
<organism evidence="1 2">
    <name type="scientific">Kineosporia babensis</name>
    <dbReference type="NCBI Taxonomy" id="499548"/>
    <lineage>
        <taxon>Bacteria</taxon>
        <taxon>Bacillati</taxon>
        <taxon>Actinomycetota</taxon>
        <taxon>Actinomycetes</taxon>
        <taxon>Kineosporiales</taxon>
        <taxon>Kineosporiaceae</taxon>
        <taxon>Kineosporia</taxon>
    </lineage>
</organism>
<dbReference type="InterPro" id="IPR050267">
    <property type="entry name" value="Anti-sigma-factor_SerPK"/>
</dbReference>
<dbReference type="InterPro" id="IPR036890">
    <property type="entry name" value="HATPase_C_sf"/>
</dbReference>
<dbReference type="AlphaFoldDB" id="A0A9X1NF53"/>
<dbReference type="RefSeq" id="WP_231442113.1">
    <property type="nucleotide sequence ID" value="NZ_JAJOMB010000007.1"/>
</dbReference>
<keyword evidence="1" id="KW-0067">ATP-binding</keyword>
<dbReference type="EMBL" id="JAJOMB010000007">
    <property type="protein sequence ID" value="MCD5312171.1"/>
    <property type="molecule type" value="Genomic_DNA"/>
</dbReference>
<keyword evidence="1" id="KW-0547">Nucleotide-binding</keyword>
<reference evidence="1" key="1">
    <citation type="submission" date="2021-11" db="EMBL/GenBank/DDBJ databases">
        <title>Streptomyces corallinus and Kineosporia corallina sp. nov., two new coral-derived marine actinobacteria.</title>
        <authorList>
            <person name="Buangrab K."/>
            <person name="Sutthacheep M."/>
            <person name="Yeemin T."/>
            <person name="Harunari E."/>
            <person name="Igarashi Y."/>
            <person name="Sripreechasak P."/>
            <person name="Kanchanasin P."/>
            <person name="Tanasupawat S."/>
            <person name="Phongsopitanun W."/>
        </authorList>
    </citation>
    <scope>NUCLEOTIDE SEQUENCE</scope>
    <source>
        <strain evidence="1">JCM 31032</strain>
    </source>
</reference>
<sequence length="166" mass="17487">MNATVLIEGRPPIGFWAQRLDWDIDTVDSSVLARTEARSAVAAAGESHHAAHPSGHVFAAASERVAMTMGELTTNGLRHAEPPVTASLSRGNRGWLLVVSDGSVSRVPAAPGQDITAVGGLGLRLVMSMSLEVGWCLERGRKLVWALIGDTPPKSMLATLDRAAIS</sequence>